<comment type="caution">
    <text evidence="1">The sequence shown here is derived from an EMBL/GenBank/DDBJ whole genome shotgun (WGS) entry which is preliminary data.</text>
</comment>
<keyword evidence="2" id="KW-1185">Reference proteome</keyword>
<proteinExistence type="predicted"/>
<sequence length="97" mass="10904">MQGGIRFLATTTIIAYITTQTHHKVYPAHSLIELTLRIARDRPRRYRLPSRRWGAQRPSTTCSASLLLVCAAADFDEEDILQVASIKRPKPATPGRC</sequence>
<dbReference type="AlphaFoldDB" id="A0AAW0AFW4"/>
<name>A0AAW0AFW4_9AGAR</name>
<accession>A0AAW0AFW4</accession>
<organism evidence="1 2">
    <name type="scientific">Favolaschia claudopus</name>
    <dbReference type="NCBI Taxonomy" id="2862362"/>
    <lineage>
        <taxon>Eukaryota</taxon>
        <taxon>Fungi</taxon>
        <taxon>Dikarya</taxon>
        <taxon>Basidiomycota</taxon>
        <taxon>Agaricomycotina</taxon>
        <taxon>Agaricomycetes</taxon>
        <taxon>Agaricomycetidae</taxon>
        <taxon>Agaricales</taxon>
        <taxon>Marasmiineae</taxon>
        <taxon>Mycenaceae</taxon>
        <taxon>Favolaschia</taxon>
    </lineage>
</organism>
<dbReference type="Proteomes" id="UP001362999">
    <property type="component" value="Unassembled WGS sequence"/>
</dbReference>
<dbReference type="EMBL" id="JAWWNJ010000071">
    <property type="protein sequence ID" value="KAK7007327.1"/>
    <property type="molecule type" value="Genomic_DNA"/>
</dbReference>
<reference evidence="1 2" key="1">
    <citation type="journal article" date="2024" name="J Genomics">
        <title>Draft genome sequencing and assembly of Favolaschia claudopus CIRM-BRFM 2984 isolated from oak limbs.</title>
        <authorList>
            <person name="Navarro D."/>
            <person name="Drula E."/>
            <person name="Chaduli D."/>
            <person name="Cazenave R."/>
            <person name="Ahrendt S."/>
            <person name="Wang J."/>
            <person name="Lipzen A."/>
            <person name="Daum C."/>
            <person name="Barry K."/>
            <person name="Grigoriev I.V."/>
            <person name="Favel A."/>
            <person name="Rosso M.N."/>
            <person name="Martin F."/>
        </authorList>
    </citation>
    <scope>NUCLEOTIDE SEQUENCE [LARGE SCALE GENOMIC DNA]</scope>
    <source>
        <strain evidence="1 2">CIRM-BRFM 2984</strain>
    </source>
</reference>
<protein>
    <recommendedName>
        <fullName evidence="3">Secreted protein</fullName>
    </recommendedName>
</protein>
<evidence type="ECO:0000313" key="2">
    <source>
        <dbReference type="Proteomes" id="UP001362999"/>
    </source>
</evidence>
<evidence type="ECO:0008006" key="3">
    <source>
        <dbReference type="Google" id="ProtNLM"/>
    </source>
</evidence>
<evidence type="ECO:0000313" key="1">
    <source>
        <dbReference type="EMBL" id="KAK7007327.1"/>
    </source>
</evidence>
<gene>
    <name evidence="1" type="ORF">R3P38DRAFT_3212313</name>
</gene>